<organism evidence="1 2">
    <name type="scientific">Smallanthus sonchifolius</name>
    <dbReference type="NCBI Taxonomy" id="185202"/>
    <lineage>
        <taxon>Eukaryota</taxon>
        <taxon>Viridiplantae</taxon>
        <taxon>Streptophyta</taxon>
        <taxon>Embryophyta</taxon>
        <taxon>Tracheophyta</taxon>
        <taxon>Spermatophyta</taxon>
        <taxon>Magnoliopsida</taxon>
        <taxon>eudicotyledons</taxon>
        <taxon>Gunneridae</taxon>
        <taxon>Pentapetalae</taxon>
        <taxon>asterids</taxon>
        <taxon>campanulids</taxon>
        <taxon>Asterales</taxon>
        <taxon>Asteraceae</taxon>
        <taxon>Asteroideae</taxon>
        <taxon>Heliantheae alliance</taxon>
        <taxon>Millerieae</taxon>
        <taxon>Smallanthus</taxon>
    </lineage>
</organism>
<dbReference type="Proteomes" id="UP001056120">
    <property type="component" value="Linkage Group LG09"/>
</dbReference>
<keyword evidence="2" id="KW-1185">Reference proteome</keyword>
<evidence type="ECO:0000313" key="2">
    <source>
        <dbReference type="Proteomes" id="UP001056120"/>
    </source>
</evidence>
<dbReference type="EMBL" id="CM042026">
    <property type="protein sequence ID" value="KAI3804230.1"/>
    <property type="molecule type" value="Genomic_DNA"/>
</dbReference>
<comment type="caution">
    <text evidence="1">The sequence shown here is derived from an EMBL/GenBank/DDBJ whole genome shotgun (WGS) entry which is preliminary data.</text>
</comment>
<reference evidence="1 2" key="2">
    <citation type="journal article" date="2022" name="Mol. Ecol. Resour.">
        <title>The genomes of chicory, endive, great burdock and yacon provide insights into Asteraceae paleo-polyploidization history and plant inulin production.</title>
        <authorList>
            <person name="Fan W."/>
            <person name="Wang S."/>
            <person name="Wang H."/>
            <person name="Wang A."/>
            <person name="Jiang F."/>
            <person name="Liu H."/>
            <person name="Zhao H."/>
            <person name="Xu D."/>
            <person name="Zhang Y."/>
        </authorList>
    </citation>
    <scope>NUCLEOTIDE SEQUENCE [LARGE SCALE GENOMIC DNA]</scope>
    <source>
        <strain evidence="2">cv. Yunnan</strain>
        <tissue evidence="1">Leaves</tissue>
    </source>
</reference>
<evidence type="ECO:0000313" key="1">
    <source>
        <dbReference type="EMBL" id="KAI3804230.1"/>
    </source>
</evidence>
<sequence>MLMESHSRSRLHHTYFSVSYISEVRVEGLETLDYLGNLQNRERYKEQGDAITFESELKLSEQLRLIAATEKQLMQFLWGLCEHRKQQIKRVHIIGKLEGQ</sequence>
<accession>A0ACB9IA41</accession>
<gene>
    <name evidence="1" type="ORF">L1987_25617</name>
</gene>
<proteinExistence type="predicted"/>
<protein>
    <submittedName>
        <fullName evidence="1">Uncharacterized protein</fullName>
    </submittedName>
</protein>
<reference evidence="2" key="1">
    <citation type="journal article" date="2022" name="Mol. Ecol. Resour.">
        <title>The genomes of chicory, endive, great burdock and yacon provide insights into Asteraceae palaeo-polyploidization history and plant inulin production.</title>
        <authorList>
            <person name="Fan W."/>
            <person name="Wang S."/>
            <person name="Wang H."/>
            <person name="Wang A."/>
            <person name="Jiang F."/>
            <person name="Liu H."/>
            <person name="Zhao H."/>
            <person name="Xu D."/>
            <person name="Zhang Y."/>
        </authorList>
    </citation>
    <scope>NUCLEOTIDE SEQUENCE [LARGE SCALE GENOMIC DNA]</scope>
    <source>
        <strain evidence="2">cv. Yunnan</strain>
    </source>
</reference>
<name>A0ACB9IA41_9ASTR</name>